<accession>A0A9W6B0Z6</accession>
<gene>
    <name evidence="1" type="ORF">WR164_06170</name>
</gene>
<reference evidence="1" key="2">
    <citation type="journal article" date="2023" name="PLoS ONE">
        <title>Philodulcilactobacillus myokoensis gen. nov., sp. nov., a fructophilic, acidophilic, and agar-phobic lactic acid bacterium isolated from fermented vegetable extracts.</title>
        <authorList>
            <person name="Kouya T."/>
            <person name="Ishiyama Y."/>
            <person name="Ohashi S."/>
            <person name="Kumakubo R."/>
            <person name="Yamazaki T."/>
            <person name="Otaki T."/>
        </authorList>
    </citation>
    <scope>NUCLEOTIDE SEQUENCE</scope>
    <source>
        <strain evidence="1">WR16-4</strain>
    </source>
</reference>
<dbReference type="EMBL" id="BRPL01000002">
    <property type="protein sequence ID" value="GLB46638.1"/>
    <property type="molecule type" value="Genomic_DNA"/>
</dbReference>
<evidence type="ECO:0000313" key="2">
    <source>
        <dbReference type="Proteomes" id="UP001144204"/>
    </source>
</evidence>
<dbReference type="Proteomes" id="UP001144204">
    <property type="component" value="Unassembled WGS sequence"/>
</dbReference>
<dbReference type="AlphaFoldDB" id="A0A9W6B0Z6"/>
<dbReference type="RefSeq" id="WP_286136102.1">
    <property type="nucleotide sequence ID" value="NZ_BRPL01000002.1"/>
</dbReference>
<reference evidence="1" key="1">
    <citation type="submission" date="2022-07" db="EMBL/GenBank/DDBJ databases">
        <authorList>
            <person name="Kouya T."/>
            <person name="Ishiyama Y."/>
        </authorList>
    </citation>
    <scope>NUCLEOTIDE SEQUENCE</scope>
    <source>
        <strain evidence="1">WR16-4</strain>
    </source>
</reference>
<evidence type="ECO:0008006" key="3">
    <source>
        <dbReference type="Google" id="ProtNLM"/>
    </source>
</evidence>
<protein>
    <recommendedName>
        <fullName evidence="3">DUF2187 domain-containing protein</fullName>
    </recommendedName>
</protein>
<keyword evidence="2" id="KW-1185">Reference proteome</keyword>
<organism evidence="1 2">
    <name type="scientific">Philodulcilactobacillus myokoensis</name>
    <dbReference type="NCBI Taxonomy" id="2929573"/>
    <lineage>
        <taxon>Bacteria</taxon>
        <taxon>Bacillati</taxon>
        <taxon>Bacillota</taxon>
        <taxon>Bacilli</taxon>
        <taxon>Lactobacillales</taxon>
        <taxon>Lactobacillaceae</taxon>
        <taxon>Philodulcilactobacillus</taxon>
    </lineage>
</organism>
<comment type="caution">
    <text evidence="1">The sequence shown here is derived from an EMBL/GenBank/DDBJ whole genome shotgun (WGS) entry which is preliminary data.</text>
</comment>
<sequence>MTRSKKVSPLQAKFNVGDKVAFKLGKTNYNGTILKGYTHSFLISFKSTSPAVIDKYHNKVVISSKKLRVVKAAKSSKSKKTTKDNDNK</sequence>
<proteinExistence type="predicted"/>
<evidence type="ECO:0000313" key="1">
    <source>
        <dbReference type="EMBL" id="GLB46638.1"/>
    </source>
</evidence>
<name>A0A9W6B0Z6_9LACO</name>